<name>A0A0V1C9D3_TRIBR</name>
<evidence type="ECO:0000256" key="1">
    <source>
        <dbReference type="SAM" id="MobiDB-lite"/>
    </source>
</evidence>
<evidence type="ECO:0000313" key="3">
    <source>
        <dbReference type="Proteomes" id="UP000054653"/>
    </source>
</evidence>
<dbReference type="AlphaFoldDB" id="A0A0V1C9D3"/>
<feature type="region of interest" description="Disordered" evidence="1">
    <location>
        <begin position="33"/>
        <end position="58"/>
    </location>
</feature>
<dbReference type="EMBL" id="JYDI01000328">
    <property type="protein sequence ID" value="KRY45809.1"/>
    <property type="molecule type" value="Genomic_DNA"/>
</dbReference>
<evidence type="ECO:0000313" key="2">
    <source>
        <dbReference type="EMBL" id="KRY45809.1"/>
    </source>
</evidence>
<proteinExistence type="predicted"/>
<dbReference type="Proteomes" id="UP000054653">
    <property type="component" value="Unassembled WGS sequence"/>
</dbReference>
<protein>
    <submittedName>
        <fullName evidence="2">Uncharacterized protein</fullName>
    </submittedName>
</protein>
<feature type="compositionally biased region" description="Polar residues" evidence="1">
    <location>
        <begin position="48"/>
        <end position="58"/>
    </location>
</feature>
<comment type="caution">
    <text evidence="2">The sequence shown here is derived from an EMBL/GenBank/DDBJ whole genome shotgun (WGS) entry which is preliminary data.</text>
</comment>
<feature type="compositionally biased region" description="Basic and acidic residues" evidence="1">
    <location>
        <begin position="33"/>
        <end position="47"/>
    </location>
</feature>
<organism evidence="2 3">
    <name type="scientific">Trichinella britovi</name>
    <name type="common">Parasitic roundworm</name>
    <dbReference type="NCBI Taxonomy" id="45882"/>
    <lineage>
        <taxon>Eukaryota</taxon>
        <taxon>Metazoa</taxon>
        <taxon>Ecdysozoa</taxon>
        <taxon>Nematoda</taxon>
        <taxon>Enoplea</taxon>
        <taxon>Dorylaimia</taxon>
        <taxon>Trichinellida</taxon>
        <taxon>Trichinellidae</taxon>
        <taxon>Trichinella</taxon>
    </lineage>
</organism>
<reference evidence="2 3" key="1">
    <citation type="submission" date="2015-01" db="EMBL/GenBank/DDBJ databases">
        <title>Evolution of Trichinella species and genotypes.</title>
        <authorList>
            <person name="Korhonen P.K."/>
            <person name="Edoardo P."/>
            <person name="Giuseppe L.R."/>
            <person name="Gasser R.B."/>
        </authorList>
    </citation>
    <scope>NUCLEOTIDE SEQUENCE [LARGE SCALE GENOMIC DNA]</scope>
    <source>
        <strain evidence="2">ISS120</strain>
    </source>
</reference>
<keyword evidence="3" id="KW-1185">Reference proteome</keyword>
<gene>
    <name evidence="2" type="ORF">T03_17167</name>
</gene>
<sequence>MHNQCAPDPLGIPTTALLDQRLLDMPSKRLAGRKGEVIKSSRSEANRLNEQTNMLHLS</sequence>
<accession>A0A0V1C9D3</accession>